<dbReference type="OrthoDB" id="94039at2759"/>
<accession>A0A9W9FMS4</accession>
<gene>
    <name evidence="1" type="ORF">N7532_003576</name>
</gene>
<comment type="caution">
    <text evidence="1">The sequence shown here is derived from an EMBL/GenBank/DDBJ whole genome shotgun (WGS) entry which is preliminary data.</text>
</comment>
<dbReference type="GO" id="GO:0072330">
    <property type="term" value="P:monocarboxylic acid biosynthetic process"/>
    <property type="evidence" value="ECO:0007669"/>
    <property type="project" value="UniProtKB-ARBA"/>
</dbReference>
<sequence length="277" mass="30812">MAGNSTFPFTIKEHLIDGQHIREYPNATNKPGPTFKIAIKKYTPIVNPNPQPGDVTIIGAMDVGFRRHFNLSCTSLSGDICSSDLVWTAIEFDAFGLQASQTSVPMAFATKGLSQMITTSCLGHSRDLLHMVNTFRDEMPESIVEVSHSMGAAQLHHHGPRPHPGHHVTEATRHLDLAVSSNRNCAKTYKQWNKRGLERWIQNAYRDLPAETENGSKERLITLAGCKHQEVLQYLRPDPSDYKLVGECDADHTSLPTHDPCNYPDIIGPSRATSLLY</sequence>
<dbReference type="Proteomes" id="UP001149074">
    <property type="component" value="Unassembled WGS sequence"/>
</dbReference>
<keyword evidence="2" id="KW-1185">Reference proteome</keyword>
<dbReference type="RefSeq" id="XP_056476427.1">
    <property type="nucleotide sequence ID" value="XM_056616070.1"/>
</dbReference>
<protein>
    <submittedName>
        <fullName evidence="1">Uncharacterized protein</fullName>
    </submittedName>
</protein>
<proteinExistence type="predicted"/>
<name>A0A9W9FMS4_9EURO</name>
<dbReference type="InterPro" id="IPR029058">
    <property type="entry name" value="AB_hydrolase_fold"/>
</dbReference>
<dbReference type="EMBL" id="JAPQKI010000004">
    <property type="protein sequence ID" value="KAJ5103047.1"/>
    <property type="molecule type" value="Genomic_DNA"/>
</dbReference>
<feature type="non-terminal residue" evidence="1">
    <location>
        <position position="1"/>
    </location>
</feature>
<dbReference type="AlphaFoldDB" id="A0A9W9FMS4"/>
<reference evidence="1" key="1">
    <citation type="submission" date="2022-11" db="EMBL/GenBank/DDBJ databases">
        <authorList>
            <person name="Petersen C."/>
        </authorList>
    </citation>
    <scope>NUCLEOTIDE SEQUENCE</scope>
    <source>
        <strain evidence="1">IBT 30761</strain>
    </source>
</reference>
<dbReference type="GeneID" id="81355049"/>
<dbReference type="GO" id="GO:0017000">
    <property type="term" value="P:antibiotic biosynthetic process"/>
    <property type="evidence" value="ECO:0007669"/>
    <property type="project" value="UniProtKB-ARBA"/>
</dbReference>
<organism evidence="1 2">
    <name type="scientific">Penicillium argentinense</name>
    <dbReference type="NCBI Taxonomy" id="1131581"/>
    <lineage>
        <taxon>Eukaryota</taxon>
        <taxon>Fungi</taxon>
        <taxon>Dikarya</taxon>
        <taxon>Ascomycota</taxon>
        <taxon>Pezizomycotina</taxon>
        <taxon>Eurotiomycetes</taxon>
        <taxon>Eurotiomycetidae</taxon>
        <taxon>Eurotiales</taxon>
        <taxon>Aspergillaceae</taxon>
        <taxon>Penicillium</taxon>
    </lineage>
</organism>
<reference evidence="1" key="2">
    <citation type="journal article" date="2023" name="IMA Fungus">
        <title>Comparative genomic study of the Penicillium genus elucidates a diverse pangenome and 15 lateral gene transfer events.</title>
        <authorList>
            <person name="Petersen C."/>
            <person name="Sorensen T."/>
            <person name="Nielsen M.R."/>
            <person name="Sondergaard T.E."/>
            <person name="Sorensen J.L."/>
            <person name="Fitzpatrick D.A."/>
            <person name="Frisvad J.C."/>
            <person name="Nielsen K.L."/>
        </authorList>
    </citation>
    <scope>NUCLEOTIDE SEQUENCE</scope>
    <source>
        <strain evidence="1">IBT 30761</strain>
    </source>
</reference>
<evidence type="ECO:0000313" key="2">
    <source>
        <dbReference type="Proteomes" id="UP001149074"/>
    </source>
</evidence>
<dbReference type="Gene3D" id="3.40.50.1820">
    <property type="entry name" value="alpha/beta hydrolase"/>
    <property type="match status" value="1"/>
</dbReference>
<evidence type="ECO:0000313" key="1">
    <source>
        <dbReference type="EMBL" id="KAJ5103047.1"/>
    </source>
</evidence>